<evidence type="ECO:0000313" key="5">
    <source>
        <dbReference type="EMBL" id="SNR23927.1"/>
    </source>
</evidence>
<dbReference type="EMBL" id="FZNQ01000001">
    <property type="protein sequence ID" value="SNR23927.1"/>
    <property type="molecule type" value="Genomic_DNA"/>
</dbReference>
<sequence length="384" mass="42934">MWGTRDFSYRKLRRKITQDGVLDAVNATAELPFRSLVAPPIFDYLIRHDHVRPIPRHELLSLATEVARVEDSDEEPFAAAIGPGYVCPSTGLVITGDGRPVSESVGPAGDEHNGVIKSVVRLAFVDGIDLFRTVMTHDVETLADQAVRLDTICPLSHRYINYYHWLVETVPRIRYARAYENRTDDEVTYLLRSDAPPYVDETLNLLGIPENKVERATGSIYRGSRVVVPAFPARTASDYRWIRNAILEKVAASDTVMTGGKNVYISRANAIERRIVNEGAVIDSLSTFGFEPYLLEERSVAENVRLFHEADAVIGVHGAGLTDLIYCDDATVFELFGAKVKGPYRRLADTIGVQYQPIQCRPASTDVFVDIDHLERTLTNVLDR</sequence>
<evidence type="ECO:0000256" key="3">
    <source>
        <dbReference type="ARBA" id="ARBA00023180"/>
    </source>
</evidence>
<reference evidence="5 6" key="1">
    <citation type="submission" date="2017-06" db="EMBL/GenBank/DDBJ databases">
        <authorList>
            <person name="Kim H.J."/>
            <person name="Triplett B.A."/>
        </authorList>
    </citation>
    <scope>NUCLEOTIDE SEQUENCE [LARGE SCALE GENOMIC DNA]</scope>
    <source>
        <strain evidence="5 6">DSM 8800</strain>
    </source>
</reference>
<dbReference type="InterPro" id="IPR007657">
    <property type="entry name" value="Glycosyltransferase_61"/>
</dbReference>
<dbReference type="InterPro" id="IPR049625">
    <property type="entry name" value="Glyco_transf_61_cat"/>
</dbReference>
<dbReference type="PANTHER" id="PTHR20961">
    <property type="entry name" value="GLYCOSYLTRANSFERASE"/>
    <property type="match status" value="1"/>
</dbReference>
<evidence type="ECO:0000313" key="6">
    <source>
        <dbReference type="Proteomes" id="UP000198397"/>
    </source>
</evidence>
<name>A0A238UQJ7_HALVU</name>
<keyword evidence="6" id="KW-1185">Reference proteome</keyword>
<proteinExistence type="predicted"/>
<feature type="domain" description="Glycosyltransferase 61 catalytic" evidence="4">
    <location>
        <begin position="162"/>
        <end position="332"/>
    </location>
</feature>
<accession>A0A238UQJ7</accession>
<dbReference type="Pfam" id="PF04577">
    <property type="entry name" value="Glyco_transf_61"/>
    <property type="match status" value="1"/>
</dbReference>
<keyword evidence="1" id="KW-0328">Glycosyltransferase</keyword>
<keyword evidence="2" id="KW-0808">Transferase</keyword>
<dbReference type="GO" id="GO:0016757">
    <property type="term" value="F:glycosyltransferase activity"/>
    <property type="evidence" value="ECO:0007669"/>
    <property type="project" value="UniProtKB-KW"/>
</dbReference>
<evidence type="ECO:0000256" key="1">
    <source>
        <dbReference type="ARBA" id="ARBA00022676"/>
    </source>
</evidence>
<keyword evidence="3" id="KW-0325">Glycoprotein</keyword>
<evidence type="ECO:0000256" key="2">
    <source>
        <dbReference type="ARBA" id="ARBA00022679"/>
    </source>
</evidence>
<evidence type="ECO:0000259" key="4">
    <source>
        <dbReference type="Pfam" id="PF04577"/>
    </source>
</evidence>
<gene>
    <name evidence="5" type="ORF">SAMN06264855_101193</name>
</gene>
<protein>
    <recommendedName>
        <fullName evidence="4">Glycosyltransferase 61 catalytic domain-containing protein</fullName>
    </recommendedName>
</protein>
<dbReference type="Proteomes" id="UP000198397">
    <property type="component" value="Unassembled WGS sequence"/>
</dbReference>
<dbReference type="AlphaFoldDB" id="A0A238UQJ7"/>
<organism evidence="5 6">
    <name type="scientific">Halorubrum vacuolatum</name>
    <name type="common">Natronobacterium vacuolatum</name>
    <dbReference type="NCBI Taxonomy" id="63740"/>
    <lineage>
        <taxon>Archaea</taxon>
        <taxon>Methanobacteriati</taxon>
        <taxon>Methanobacteriota</taxon>
        <taxon>Stenosarchaea group</taxon>
        <taxon>Halobacteria</taxon>
        <taxon>Halobacteriales</taxon>
        <taxon>Haloferacaceae</taxon>
        <taxon>Halorubrum</taxon>
    </lineage>
</organism>